<keyword evidence="1" id="KW-0472">Membrane</keyword>
<keyword evidence="1" id="KW-0812">Transmembrane</keyword>
<evidence type="ECO:0000256" key="1">
    <source>
        <dbReference type="SAM" id="Phobius"/>
    </source>
</evidence>
<comment type="caution">
    <text evidence="2">The sequence shown here is derived from an EMBL/GenBank/DDBJ whole genome shotgun (WGS) entry which is preliminary data.</text>
</comment>
<accession>A0A1J4RU91</accession>
<dbReference type="EMBL" id="MNUJ01000038">
    <property type="protein sequence ID" value="OIN89486.1"/>
    <property type="molecule type" value="Genomic_DNA"/>
</dbReference>
<protein>
    <submittedName>
        <fullName evidence="2">Uncharacterized protein</fullName>
    </submittedName>
</protein>
<organism evidence="2 3">
    <name type="scientific">Candidatus Berkelbacteria bacterium CG1_02_42_45</name>
    <dbReference type="NCBI Taxonomy" id="1805036"/>
    <lineage>
        <taxon>Bacteria</taxon>
        <taxon>Candidatus Berkelbacteria</taxon>
    </lineage>
</organism>
<dbReference type="AlphaFoldDB" id="A0A1J4RU91"/>
<keyword evidence="1" id="KW-1133">Transmembrane helix</keyword>
<name>A0A1J4RU91_9BACT</name>
<evidence type="ECO:0000313" key="3">
    <source>
        <dbReference type="Proteomes" id="UP000182753"/>
    </source>
</evidence>
<feature type="transmembrane region" description="Helical" evidence="1">
    <location>
        <begin position="39"/>
        <end position="63"/>
    </location>
</feature>
<reference evidence="2 3" key="1">
    <citation type="journal article" date="2016" name="Environ. Microbiol.">
        <title>Genomic resolution of a cold subsurface aquifer community provides metabolic insights for novel microbes adapted to high CO concentrations.</title>
        <authorList>
            <person name="Probst A.J."/>
            <person name="Castelle C.J."/>
            <person name="Singh A."/>
            <person name="Brown C.T."/>
            <person name="Anantharaman K."/>
            <person name="Sharon I."/>
            <person name="Hug L.A."/>
            <person name="Burstein D."/>
            <person name="Emerson J.B."/>
            <person name="Thomas B.C."/>
            <person name="Banfield J.F."/>
        </authorList>
    </citation>
    <scope>NUCLEOTIDE SEQUENCE [LARGE SCALE GENOMIC DNA]</scope>
    <source>
        <strain evidence="2">CG1_02_42_45</strain>
    </source>
</reference>
<gene>
    <name evidence="2" type="ORF">AUJ40_01800</name>
</gene>
<evidence type="ECO:0000313" key="2">
    <source>
        <dbReference type="EMBL" id="OIN89486.1"/>
    </source>
</evidence>
<proteinExistence type="predicted"/>
<sequence length="219" mass="24942">MAMGLRNQKNKKIDGLSRREKKPEESFYRDLDAKNSSFLGFWVLTASILLLIFIALVWLAVYFKRDINSSNLEDNTASENLVSFSERLSGIKGDGHAVLIFRGEEFAKAIGALDDNFLLAGANFEIKKDSVYLKGRLKDSFIFWPVSLKILPEVKDQKFYFTLALDSLENIIIFSQDKEKIESTFDKNLNETLKAKGMIAEEIKTADGYIELHVIKEVK</sequence>
<dbReference type="Proteomes" id="UP000182753">
    <property type="component" value="Unassembled WGS sequence"/>
</dbReference>